<evidence type="ECO:0000313" key="2">
    <source>
        <dbReference type="Proteomes" id="UP000244066"/>
    </source>
</evidence>
<comment type="caution">
    <text evidence="1">The sequence shown here is derived from an EMBL/GenBank/DDBJ whole genome shotgun (WGS) entry which is preliminary data.</text>
</comment>
<evidence type="ECO:0000313" key="1">
    <source>
        <dbReference type="EMBL" id="PUA34192.1"/>
    </source>
</evidence>
<dbReference type="AlphaFoldDB" id="A0A2R7YBD0"/>
<dbReference type="Proteomes" id="UP000244066">
    <property type="component" value="Unassembled WGS sequence"/>
</dbReference>
<gene>
    <name evidence="1" type="ORF">B9J98_00955</name>
</gene>
<dbReference type="EMBL" id="NDWU01000002">
    <property type="protein sequence ID" value="PUA34192.1"/>
    <property type="molecule type" value="Genomic_DNA"/>
</dbReference>
<accession>A0A2R7YBD0</accession>
<name>A0A2R7YBD0_9ARCH</name>
<reference evidence="1 2" key="1">
    <citation type="submission" date="2017-04" db="EMBL/GenBank/DDBJ databases">
        <title>Draft Aigarchaeota genome from a New Zealand hot spring.</title>
        <authorList>
            <person name="Reysenbach A.-L."/>
            <person name="Donaho J.A."/>
            <person name="Gerhart J."/>
            <person name="Kelley J.F."/>
            <person name="Kouba K."/>
            <person name="Podar M."/>
            <person name="Stott M."/>
        </authorList>
    </citation>
    <scope>NUCLEOTIDE SEQUENCE [LARGE SCALE GENOMIC DNA]</scope>
    <source>
        <strain evidence="1">NZ13_MG1</strain>
    </source>
</reference>
<sequence length="158" mass="18746">MNNYDIVFLALDGFEKKETIEIFRIDLTETMLYLKAIDRTLTSEIRQEDIVYGGIIIRNSEVGASALRVEPFILRKVCLNGLILQYSLKKTHLERQTLEIGEIDWSEETRELEDKALWSKIRDIIRATFDKQIFRSWVINLRENTKIEIKNQWRHLTT</sequence>
<organism evidence="1 2">
    <name type="scientific">Candidatus Terraquivivens tikiterensis</name>
    <dbReference type="NCBI Taxonomy" id="1980982"/>
    <lineage>
        <taxon>Archaea</taxon>
        <taxon>Nitrososphaerota</taxon>
        <taxon>Candidatus Wolframiiraptoraceae</taxon>
        <taxon>Candidatus Terraquivivens</taxon>
    </lineage>
</organism>
<proteinExistence type="predicted"/>
<protein>
    <submittedName>
        <fullName evidence="1">Uncharacterized protein</fullName>
    </submittedName>
</protein>